<organism evidence="1 2">
    <name type="scientific">Trema orientale</name>
    <name type="common">Charcoal tree</name>
    <name type="synonym">Celtis orientalis</name>
    <dbReference type="NCBI Taxonomy" id="63057"/>
    <lineage>
        <taxon>Eukaryota</taxon>
        <taxon>Viridiplantae</taxon>
        <taxon>Streptophyta</taxon>
        <taxon>Embryophyta</taxon>
        <taxon>Tracheophyta</taxon>
        <taxon>Spermatophyta</taxon>
        <taxon>Magnoliopsida</taxon>
        <taxon>eudicotyledons</taxon>
        <taxon>Gunneridae</taxon>
        <taxon>Pentapetalae</taxon>
        <taxon>rosids</taxon>
        <taxon>fabids</taxon>
        <taxon>Rosales</taxon>
        <taxon>Cannabaceae</taxon>
        <taxon>Trema</taxon>
    </lineage>
</organism>
<dbReference type="EMBL" id="JXTC01000281">
    <property type="protein sequence ID" value="PON70705.1"/>
    <property type="molecule type" value="Genomic_DNA"/>
</dbReference>
<dbReference type="AlphaFoldDB" id="A0A2P5DBN9"/>
<reference evidence="2" key="1">
    <citation type="submission" date="2016-06" db="EMBL/GenBank/DDBJ databases">
        <title>Parallel loss of symbiosis genes in relatives of nitrogen-fixing non-legume Parasponia.</title>
        <authorList>
            <person name="Van Velzen R."/>
            <person name="Holmer R."/>
            <person name="Bu F."/>
            <person name="Rutten L."/>
            <person name="Van Zeijl A."/>
            <person name="Liu W."/>
            <person name="Santuari L."/>
            <person name="Cao Q."/>
            <person name="Sharma T."/>
            <person name="Shen D."/>
            <person name="Roswanjaya Y."/>
            <person name="Wardhani T."/>
            <person name="Kalhor M.S."/>
            <person name="Jansen J."/>
            <person name="Van den Hoogen J."/>
            <person name="Gungor B."/>
            <person name="Hartog M."/>
            <person name="Hontelez J."/>
            <person name="Verver J."/>
            <person name="Yang W.-C."/>
            <person name="Schijlen E."/>
            <person name="Repin R."/>
            <person name="Schilthuizen M."/>
            <person name="Schranz E."/>
            <person name="Heidstra R."/>
            <person name="Miyata K."/>
            <person name="Fedorova E."/>
            <person name="Kohlen W."/>
            <person name="Bisseling T."/>
            <person name="Smit S."/>
            <person name="Geurts R."/>
        </authorList>
    </citation>
    <scope>NUCLEOTIDE SEQUENCE [LARGE SCALE GENOMIC DNA]</scope>
    <source>
        <strain evidence="2">cv. RG33-2</strain>
    </source>
</reference>
<dbReference type="Proteomes" id="UP000237000">
    <property type="component" value="Unassembled WGS sequence"/>
</dbReference>
<evidence type="ECO:0000313" key="2">
    <source>
        <dbReference type="Proteomes" id="UP000237000"/>
    </source>
</evidence>
<proteinExistence type="predicted"/>
<accession>A0A2P5DBN9</accession>
<evidence type="ECO:0000313" key="1">
    <source>
        <dbReference type="EMBL" id="PON70705.1"/>
    </source>
</evidence>
<keyword evidence="2" id="KW-1185">Reference proteome</keyword>
<evidence type="ECO:0008006" key="3">
    <source>
        <dbReference type="Google" id="ProtNLM"/>
    </source>
</evidence>
<dbReference type="InParanoid" id="A0A2P5DBN9"/>
<feature type="non-terminal residue" evidence="1">
    <location>
        <position position="97"/>
    </location>
</feature>
<name>A0A2P5DBN9_TREOI</name>
<protein>
    <recommendedName>
        <fullName evidence="3">Pentatricopeptide repeat</fullName>
    </recommendedName>
</protein>
<comment type="caution">
    <text evidence="1">The sequence shown here is derived from an EMBL/GenBank/DDBJ whole genome shotgun (WGS) entry which is preliminary data.</text>
</comment>
<gene>
    <name evidence="1" type="ORF">TorRG33x02_256410</name>
</gene>
<sequence>MLGFGLSTTLSFTLRPEKLIWSGLALGNLEGGIESFGFGLGNGGSWGLATELDYINPFAETELVLIYTGCGRNMEAQMVFDLMSNRDVISWNITIDG</sequence>